<evidence type="ECO:0000313" key="6">
    <source>
        <dbReference type="EMBL" id="CAJ0939427.1"/>
    </source>
</evidence>
<dbReference type="EMBL" id="CAUEEQ010015564">
    <property type="protein sequence ID" value="CAJ0939427.1"/>
    <property type="molecule type" value="Genomic_DNA"/>
</dbReference>
<name>A0ABN9LDK6_9NEOB</name>
<keyword evidence="7" id="KW-1185">Reference proteome</keyword>
<evidence type="ECO:0000256" key="2">
    <source>
        <dbReference type="ARBA" id="ARBA00007774"/>
    </source>
</evidence>
<feature type="compositionally biased region" description="Gly residues" evidence="5">
    <location>
        <begin position="151"/>
        <end position="163"/>
    </location>
</feature>
<comment type="caution">
    <text evidence="6">The sequence shown here is derived from an EMBL/GenBank/DDBJ whole genome shotgun (WGS) entry which is preliminary data.</text>
</comment>
<dbReference type="PANTHER" id="PTHR14150:SF12">
    <property type="entry name" value="U3 SMALL NUCLEOLAR RNA-ASSOCIATED PROTEIN 14 HOMOLOG A"/>
    <property type="match status" value="1"/>
</dbReference>
<feature type="compositionally biased region" description="Acidic residues" evidence="5">
    <location>
        <begin position="111"/>
        <end position="125"/>
    </location>
</feature>
<comment type="subcellular location">
    <subcellularLocation>
        <location evidence="1">Nucleus</location>
        <location evidence="1">Nucleolus</location>
    </subcellularLocation>
</comment>
<evidence type="ECO:0000256" key="3">
    <source>
        <dbReference type="ARBA" id="ARBA00022553"/>
    </source>
</evidence>
<dbReference type="Proteomes" id="UP001176940">
    <property type="component" value="Unassembled WGS sequence"/>
</dbReference>
<accession>A0ABN9LDK6</accession>
<keyword evidence="4" id="KW-0539">Nucleus</keyword>
<reference evidence="6" key="1">
    <citation type="submission" date="2023-07" db="EMBL/GenBank/DDBJ databases">
        <authorList>
            <person name="Stuckert A."/>
        </authorList>
    </citation>
    <scope>NUCLEOTIDE SEQUENCE</scope>
</reference>
<gene>
    <name evidence="6" type="ORF">RIMI_LOCUS8012882</name>
</gene>
<feature type="compositionally biased region" description="Basic and acidic residues" evidence="5">
    <location>
        <begin position="96"/>
        <end position="110"/>
    </location>
</feature>
<comment type="similarity">
    <text evidence="2">Belongs to the UTP14 family.</text>
</comment>
<evidence type="ECO:0000256" key="4">
    <source>
        <dbReference type="ARBA" id="ARBA00023242"/>
    </source>
</evidence>
<feature type="region of interest" description="Disordered" evidence="5">
    <location>
        <begin position="46"/>
        <end position="170"/>
    </location>
</feature>
<sequence length="170" mass="19206">MMERMSLKHQNSGKWAKSKAIMAKYDEGARKAMQEQLHKHRELTRRIEVVSEEEEEDEAEETIPDFVNEAQMSLQGANPWMSGKLRSDAQQAGGLEETRMEEEVNTKTKEQEDDDEEEEEEEETLLQEFADRRLIRQELAEQESADPEQGAGVGGGQHSGGQCPGSVAVQ</sequence>
<dbReference type="InterPro" id="IPR006709">
    <property type="entry name" value="SSU_processome_Utp14"/>
</dbReference>
<organism evidence="6 7">
    <name type="scientific">Ranitomeya imitator</name>
    <name type="common">mimic poison frog</name>
    <dbReference type="NCBI Taxonomy" id="111125"/>
    <lineage>
        <taxon>Eukaryota</taxon>
        <taxon>Metazoa</taxon>
        <taxon>Chordata</taxon>
        <taxon>Craniata</taxon>
        <taxon>Vertebrata</taxon>
        <taxon>Euteleostomi</taxon>
        <taxon>Amphibia</taxon>
        <taxon>Batrachia</taxon>
        <taxon>Anura</taxon>
        <taxon>Neobatrachia</taxon>
        <taxon>Hyloidea</taxon>
        <taxon>Dendrobatidae</taxon>
        <taxon>Dendrobatinae</taxon>
        <taxon>Ranitomeya</taxon>
    </lineage>
</organism>
<evidence type="ECO:0000313" key="7">
    <source>
        <dbReference type="Proteomes" id="UP001176940"/>
    </source>
</evidence>
<proteinExistence type="inferred from homology"/>
<dbReference type="Pfam" id="PF04615">
    <property type="entry name" value="Utp14"/>
    <property type="match status" value="1"/>
</dbReference>
<feature type="compositionally biased region" description="Acidic residues" evidence="5">
    <location>
        <begin position="50"/>
        <end position="63"/>
    </location>
</feature>
<feature type="compositionally biased region" description="Basic and acidic residues" evidence="5">
    <location>
        <begin position="129"/>
        <end position="139"/>
    </location>
</feature>
<protein>
    <submittedName>
        <fullName evidence="6">Uncharacterized protein</fullName>
    </submittedName>
</protein>
<dbReference type="PANTHER" id="PTHR14150">
    <property type="entry name" value="U3 SMALL NUCLEOLAR RNA-ASSOCIATED PROTEIN 14"/>
    <property type="match status" value="1"/>
</dbReference>
<evidence type="ECO:0000256" key="1">
    <source>
        <dbReference type="ARBA" id="ARBA00004604"/>
    </source>
</evidence>
<keyword evidence="3" id="KW-0597">Phosphoprotein</keyword>
<evidence type="ECO:0000256" key="5">
    <source>
        <dbReference type="SAM" id="MobiDB-lite"/>
    </source>
</evidence>